<evidence type="ECO:0000256" key="1">
    <source>
        <dbReference type="SAM" id="SignalP"/>
    </source>
</evidence>
<evidence type="ECO:0008006" key="4">
    <source>
        <dbReference type="Google" id="ProtNLM"/>
    </source>
</evidence>
<dbReference type="AlphaFoldDB" id="A0AAD9XG63"/>
<feature type="chain" id="PRO_5041929896" description="Reverse transcriptase domain-containing protein" evidence="1">
    <location>
        <begin position="26"/>
        <end position="98"/>
    </location>
</feature>
<dbReference type="Proteomes" id="UP001280121">
    <property type="component" value="Unassembled WGS sequence"/>
</dbReference>
<organism evidence="2 3">
    <name type="scientific">Dipteronia dyeriana</name>
    <dbReference type="NCBI Taxonomy" id="168575"/>
    <lineage>
        <taxon>Eukaryota</taxon>
        <taxon>Viridiplantae</taxon>
        <taxon>Streptophyta</taxon>
        <taxon>Embryophyta</taxon>
        <taxon>Tracheophyta</taxon>
        <taxon>Spermatophyta</taxon>
        <taxon>Magnoliopsida</taxon>
        <taxon>eudicotyledons</taxon>
        <taxon>Gunneridae</taxon>
        <taxon>Pentapetalae</taxon>
        <taxon>rosids</taxon>
        <taxon>malvids</taxon>
        <taxon>Sapindales</taxon>
        <taxon>Sapindaceae</taxon>
        <taxon>Hippocastanoideae</taxon>
        <taxon>Acereae</taxon>
        <taxon>Dipteronia</taxon>
    </lineage>
</organism>
<comment type="caution">
    <text evidence="2">The sequence shown here is derived from an EMBL/GenBank/DDBJ whole genome shotgun (WGS) entry which is preliminary data.</text>
</comment>
<keyword evidence="3" id="KW-1185">Reference proteome</keyword>
<protein>
    <recommendedName>
        <fullName evidence="4">Reverse transcriptase domain-containing protein</fullName>
    </recommendedName>
</protein>
<accession>A0AAD9XG63</accession>
<keyword evidence="1" id="KW-0732">Signal</keyword>
<evidence type="ECO:0000313" key="3">
    <source>
        <dbReference type="Proteomes" id="UP001280121"/>
    </source>
</evidence>
<name>A0AAD9XG63_9ROSI</name>
<feature type="signal peptide" evidence="1">
    <location>
        <begin position="1"/>
        <end position="25"/>
    </location>
</feature>
<gene>
    <name evidence="2" type="ORF">Ddye_005144</name>
</gene>
<dbReference type="EMBL" id="JANJYI010000002">
    <property type="protein sequence ID" value="KAK2658611.1"/>
    <property type="molecule type" value="Genomic_DNA"/>
</dbReference>
<reference evidence="2" key="1">
    <citation type="journal article" date="2023" name="Plant J.">
        <title>Genome sequences and population genomics provide insights into the demographic history, inbreeding, and mutation load of two 'living fossil' tree species of Dipteronia.</title>
        <authorList>
            <person name="Feng Y."/>
            <person name="Comes H.P."/>
            <person name="Chen J."/>
            <person name="Zhu S."/>
            <person name="Lu R."/>
            <person name="Zhang X."/>
            <person name="Li P."/>
            <person name="Qiu J."/>
            <person name="Olsen K.M."/>
            <person name="Qiu Y."/>
        </authorList>
    </citation>
    <scope>NUCLEOTIDE SEQUENCE</scope>
    <source>
        <strain evidence="2">KIB01</strain>
    </source>
</reference>
<proteinExistence type="predicted"/>
<evidence type="ECO:0000313" key="2">
    <source>
        <dbReference type="EMBL" id="KAK2658611.1"/>
    </source>
</evidence>
<sequence>MMGKLGFSSRWIGLLMRCISSITYSVLINGEACGEITPTRGLRQRDHMSPFLFLICVKGLTSLIQMAQERGTMLGFRCSRGGSVINHLFFTDDSLFFT</sequence>